<keyword evidence="2 3" id="KW-0732">Signal</keyword>
<dbReference type="InterPro" id="IPR018976">
    <property type="entry name" value="Imelysin-like"/>
</dbReference>
<evidence type="ECO:0000313" key="5">
    <source>
        <dbReference type="EMBL" id="RNF51079.1"/>
    </source>
</evidence>
<evidence type="ECO:0000256" key="3">
    <source>
        <dbReference type="SAM" id="SignalP"/>
    </source>
</evidence>
<name>A0A3M8Q4P0_9GAMM</name>
<evidence type="ECO:0000313" key="6">
    <source>
        <dbReference type="Proteomes" id="UP000280507"/>
    </source>
</evidence>
<protein>
    <submittedName>
        <fullName evidence="5">Peptidase M75, Imelysin</fullName>
    </submittedName>
</protein>
<dbReference type="GO" id="GO:0030313">
    <property type="term" value="C:cell envelope"/>
    <property type="evidence" value="ECO:0007669"/>
    <property type="project" value="UniProtKB-SubCell"/>
</dbReference>
<feature type="domain" description="Imelysin-like" evidence="4">
    <location>
        <begin position="47"/>
        <end position="343"/>
    </location>
</feature>
<dbReference type="EMBL" id="RIZG01000004">
    <property type="protein sequence ID" value="RNF51079.1"/>
    <property type="molecule type" value="Genomic_DNA"/>
</dbReference>
<dbReference type="InterPro" id="IPR034984">
    <property type="entry name" value="Imelysin-like_IPPA"/>
</dbReference>
<dbReference type="Pfam" id="PF09375">
    <property type="entry name" value="Peptidase_M75"/>
    <property type="match status" value="1"/>
</dbReference>
<dbReference type="AlphaFoldDB" id="A0A3M8Q4P0"/>
<feature type="chain" id="PRO_5018026881" evidence="3">
    <location>
        <begin position="25"/>
        <end position="364"/>
    </location>
</feature>
<comment type="caution">
    <text evidence="5">The sequence shown here is derived from an EMBL/GenBank/DDBJ whole genome shotgun (WGS) entry which is preliminary data.</text>
</comment>
<evidence type="ECO:0000259" key="4">
    <source>
        <dbReference type="Pfam" id="PF09375"/>
    </source>
</evidence>
<proteinExistence type="predicted"/>
<comment type="subcellular location">
    <subcellularLocation>
        <location evidence="1">Cell envelope</location>
    </subcellularLocation>
</comment>
<evidence type="ECO:0000256" key="2">
    <source>
        <dbReference type="ARBA" id="ARBA00022729"/>
    </source>
</evidence>
<dbReference type="RefSeq" id="WP_123095592.1">
    <property type="nucleotide sequence ID" value="NZ_RIZG01000004.1"/>
</dbReference>
<dbReference type="OrthoDB" id="5729110at2"/>
<dbReference type="CDD" id="cd14659">
    <property type="entry name" value="Imelysin-like_IPPA"/>
    <property type="match status" value="1"/>
</dbReference>
<dbReference type="Gene3D" id="1.20.1420.20">
    <property type="entry name" value="M75 peptidase, HXXE motif"/>
    <property type="match status" value="1"/>
</dbReference>
<reference evidence="5 6" key="1">
    <citation type="journal article" date="2012" name="Int. J. Syst. Evol. Microbiol.">
        <title>Marinomonas hwangdonensis sp. nov., isolated from seawater.</title>
        <authorList>
            <person name="Jung Y.T."/>
            <person name="Oh T.K."/>
            <person name="Yoon J.H."/>
        </authorList>
    </citation>
    <scope>NUCLEOTIDE SEQUENCE [LARGE SCALE GENOMIC DNA]</scope>
    <source>
        <strain evidence="5 6">HDW-15</strain>
    </source>
</reference>
<dbReference type="InterPro" id="IPR038352">
    <property type="entry name" value="Imelysin_sf"/>
</dbReference>
<accession>A0A3M8Q4P0</accession>
<dbReference type="Proteomes" id="UP000280507">
    <property type="component" value="Unassembled WGS sequence"/>
</dbReference>
<keyword evidence="6" id="KW-1185">Reference proteome</keyword>
<organism evidence="5 6">
    <name type="scientific">Marinomonas hwangdonensis</name>
    <dbReference type="NCBI Taxonomy" id="1053647"/>
    <lineage>
        <taxon>Bacteria</taxon>
        <taxon>Pseudomonadati</taxon>
        <taxon>Pseudomonadota</taxon>
        <taxon>Gammaproteobacteria</taxon>
        <taxon>Oceanospirillales</taxon>
        <taxon>Oceanospirillaceae</taxon>
        <taxon>Marinomonas</taxon>
    </lineage>
</organism>
<feature type="signal peptide" evidence="3">
    <location>
        <begin position="1"/>
        <end position="24"/>
    </location>
</feature>
<gene>
    <name evidence="5" type="ORF">EBI00_08955</name>
</gene>
<evidence type="ECO:0000256" key="1">
    <source>
        <dbReference type="ARBA" id="ARBA00004196"/>
    </source>
</evidence>
<sequence length="364" mass="41032">MALPRSFLKIFVSRSFVIMLSVTAPVMANASQWDGPLNGISDQVIANGYQSYARSAALLQESSAALCARPSESALLNTREVFKNNVLDWQKVQWLNFGPVTYFMRYYAFEYWPDKKGITQRQLRSMSQADPATLDSEDFWQKASIAVRGLTAIESLLYHPDFSPLTSIQDCHLLTNVTEHHALSAMDVNRQWQTGHAEDWVFAADEADLDTKKLALKAFLLQWIEHIGMTKDAKLETPLGYHGNENLKLAEFYRSHLSLKAIQTNLQSYRAIYHAGPPSLFDVAQQLQPELAIQLEKQLTLSLKMALSLPETLLHPDQAHVDQQTSRRDQVQPLVTSLSRSQAYLSQLVTALGFQIGFNSRDGD</sequence>